<comment type="caution">
    <text evidence="2">The sequence shown here is derived from an EMBL/GenBank/DDBJ whole genome shotgun (WGS) entry which is preliminary data.</text>
</comment>
<protein>
    <submittedName>
        <fullName evidence="2">Uncharacterized protein</fullName>
    </submittedName>
</protein>
<feature type="region of interest" description="Disordered" evidence="1">
    <location>
        <begin position="72"/>
        <end position="107"/>
    </location>
</feature>
<evidence type="ECO:0000313" key="2">
    <source>
        <dbReference type="EMBL" id="PUU74202.1"/>
    </source>
</evidence>
<dbReference type="EMBL" id="NESQ01000315">
    <property type="protein sequence ID" value="PUU74202.1"/>
    <property type="molecule type" value="Genomic_DNA"/>
</dbReference>
<sequence length="107" mass="11276">MHLHLGGHLPPGVIQNLWVKPGFQQRAAQCSVVMSALFLALGFPPRRVAVVLASVHAHPRLLDELPDELLKAPAPAEASKSQVEGPPDQRGHAELVGGSVDLGSVGE</sequence>
<accession>A0A2T6ZFF3</accession>
<reference evidence="2 3" key="1">
    <citation type="submission" date="2017-04" db="EMBL/GenBank/DDBJ databases">
        <title>Draft genome sequence of Tuber borchii Vittad., a whitish edible truffle.</title>
        <authorList>
            <consortium name="DOE Joint Genome Institute"/>
            <person name="Murat C."/>
            <person name="Kuo A."/>
            <person name="Barry K.W."/>
            <person name="Clum A."/>
            <person name="Dockter R.B."/>
            <person name="Fauchery L."/>
            <person name="Iotti M."/>
            <person name="Kohler A."/>
            <person name="Labutti K."/>
            <person name="Lindquist E.A."/>
            <person name="Lipzen A."/>
            <person name="Ohm R.A."/>
            <person name="Wang M."/>
            <person name="Grigoriev I.V."/>
            <person name="Zambonelli A."/>
            <person name="Martin F.M."/>
        </authorList>
    </citation>
    <scope>NUCLEOTIDE SEQUENCE [LARGE SCALE GENOMIC DNA]</scope>
    <source>
        <strain evidence="2 3">Tbo3840</strain>
    </source>
</reference>
<feature type="compositionally biased region" description="Low complexity" evidence="1">
    <location>
        <begin position="95"/>
        <end position="107"/>
    </location>
</feature>
<evidence type="ECO:0000256" key="1">
    <source>
        <dbReference type="SAM" id="MobiDB-lite"/>
    </source>
</evidence>
<evidence type="ECO:0000313" key="3">
    <source>
        <dbReference type="Proteomes" id="UP000244722"/>
    </source>
</evidence>
<proteinExistence type="predicted"/>
<organism evidence="2 3">
    <name type="scientific">Tuber borchii</name>
    <name type="common">White truffle</name>
    <dbReference type="NCBI Taxonomy" id="42251"/>
    <lineage>
        <taxon>Eukaryota</taxon>
        <taxon>Fungi</taxon>
        <taxon>Dikarya</taxon>
        <taxon>Ascomycota</taxon>
        <taxon>Pezizomycotina</taxon>
        <taxon>Pezizomycetes</taxon>
        <taxon>Pezizales</taxon>
        <taxon>Tuberaceae</taxon>
        <taxon>Tuber</taxon>
    </lineage>
</organism>
<dbReference type="AlphaFoldDB" id="A0A2T6ZFF3"/>
<dbReference type="Proteomes" id="UP000244722">
    <property type="component" value="Unassembled WGS sequence"/>
</dbReference>
<gene>
    <name evidence="2" type="ORF">B9Z19DRAFT_1133698</name>
</gene>
<name>A0A2T6ZFF3_TUBBO</name>
<keyword evidence="3" id="KW-1185">Reference proteome</keyword>